<feature type="chain" id="PRO_5024331945" evidence="3">
    <location>
        <begin position="20"/>
        <end position="379"/>
    </location>
</feature>
<name>A0A5S6QER6_TRIMR</name>
<dbReference type="GO" id="GO:0004531">
    <property type="term" value="F:deoxyribonuclease II activity"/>
    <property type="evidence" value="ECO:0007669"/>
    <property type="project" value="InterPro"/>
</dbReference>
<accession>A0A5S6QER6</accession>
<dbReference type="STRING" id="70415.A0A5S6QER6"/>
<dbReference type="InterPro" id="IPR004947">
    <property type="entry name" value="DNase_II"/>
</dbReference>
<dbReference type="Proteomes" id="UP000046395">
    <property type="component" value="Unassembled WGS sequence"/>
</dbReference>
<dbReference type="PANTHER" id="PTHR10858">
    <property type="entry name" value="DEOXYRIBONUCLEASE II"/>
    <property type="match status" value="1"/>
</dbReference>
<protein>
    <submittedName>
        <fullName evidence="5">Deoxyribonuclease II</fullName>
    </submittedName>
</protein>
<evidence type="ECO:0000256" key="3">
    <source>
        <dbReference type="SAM" id="SignalP"/>
    </source>
</evidence>
<keyword evidence="2" id="KW-0378">Hydrolase</keyword>
<evidence type="ECO:0000313" key="4">
    <source>
        <dbReference type="Proteomes" id="UP000046395"/>
    </source>
</evidence>
<comment type="similarity">
    <text evidence="1">Belongs to the DNase II family.</text>
</comment>
<dbReference type="GO" id="GO:0006309">
    <property type="term" value="P:apoptotic DNA fragmentation"/>
    <property type="evidence" value="ECO:0007669"/>
    <property type="project" value="TreeGrafter"/>
</dbReference>
<reference evidence="5" key="1">
    <citation type="submission" date="2019-12" db="UniProtKB">
        <authorList>
            <consortium name="WormBaseParasite"/>
        </authorList>
    </citation>
    <scope>IDENTIFICATION</scope>
</reference>
<keyword evidence="3" id="KW-0732">Signal</keyword>
<proteinExistence type="inferred from homology"/>
<sequence length="379" mass="42541">MGPLFILLCLTLMAKQQWAAQENVVACKLPDSTTFDADGMEVDWFVLYKLPKTPRYAYISAQNHGEMQGRNIGNNESPVKLTLDSFFNLEETRPLRPTLGKKDIYRDQLLYIFYGYDQVESLQDARYSKSRGVLIVQPAISNMILGGGAGIAHPDGAFWMTHTVPSFPAANTSAWNPQHNRQGHLFLCLSMETSQLSSLTETLFHEQPFVYHSNYPKYAFESGSLVGRCAKVSEMEFLLHPVFIGSAELTTYDGMSFSVISANYKLAADIASTWIAVKFQMPFYSWNRRNSTDVVPIRDCFGKFQVENLIGQITVAGTAIGHSEDSSRWLVSPQGIWCILSSHRPNFLEKVSGGAICIRNPHIVHWFTKAMQSASIQHC</sequence>
<evidence type="ECO:0000313" key="5">
    <source>
        <dbReference type="WBParaSite" id="TMUE_1000005674.1"/>
    </source>
</evidence>
<dbReference type="Pfam" id="PF03265">
    <property type="entry name" value="DNase_II"/>
    <property type="match status" value="1"/>
</dbReference>
<organism evidence="4 5">
    <name type="scientific">Trichuris muris</name>
    <name type="common">Mouse whipworm</name>
    <dbReference type="NCBI Taxonomy" id="70415"/>
    <lineage>
        <taxon>Eukaryota</taxon>
        <taxon>Metazoa</taxon>
        <taxon>Ecdysozoa</taxon>
        <taxon>Nematoda</taxon>
        <taxon>Enoplea</taxon>
        <taxon>Dorylaimia</taxon>
        <taxon>Trichinellida</taxon>
        <taxon>Trichuridae</taxon>
        <taxon>Trichuris</taxon>
    </lineage>
</organism>
<keyword evidence="4" id="KW-1185">Reference proteome</keyword>
<dbReference type="WBParaSite" id="TMUE_1000005674.1">
    <property type="protein sequence ID" value="TMUE_1000005674.1"/>
    <property type="gene ID" value="WBGene00286774"/>
</dbReference>
<dbReference type="AlphaFoldDB" id="A0A5S6QER6"/>
<dbReference type="PANTHER" id="PTHR10858:SF30">
    <property type="entry name" value="CELL-DEATH-RELATED NUCLEASE 7"/>
    <property type="match status" value="1"/>
</dbReference>
<feature type="signal peptide" evidence="3">
    <location>
        <begin position="1"/>
        <end position="19"/>
    </location>
</feature>
<evidence type="ECO:0000256" key="2">
    <source>
        <dbReference type="ARBA" id="ARBA00022801"/>
    </source>
</evidence>
<evidence type="ECO:0000256" key="1">
    <source>
        <dbReference type="ARBA" id="ARBA00007527"/>
    </source>
</evidence>